<proteinExistence type="predicted"/>
<accession>A0A0L0DSJ5</accession>
<keyword evidence="3" id="KW-1185">Reference proteome</keyword>
<sequence>MSMVGDGHPVPKFNGGSVLIREWGGAIGVWIEKLEAAGANQVNSRVKLEEVLEENRELMERGVTVDELLEKYEPLWRQWKYGGVAKNEAWIEIVTQASQDERVAVKGWKKRKLVNVPLKPHPRNNKGWHGCFYFQLWEKRKGSKSNSTTSSTSSMATGASSAPAGESRAVTASKQLEALKVKVAGFGLRDEFVATNKVVIKWPNSVPQNYENKPVWITDYEDLVQKVRKYENSTGMRLHPPAPIRLSSIGNMDNIVGIAKDIGLWATDPMMAELGLEWNTDLFPEPENDGRLVSVAYQSRRIMAVMMVVYGLQEVSPNGADVTSGEYRESWRAAQMPPTTMEDLVRYGAVKRKDDAPEKLQEELCAHQDWLDLLLMLDMCRSMMINELRRKVVTKVHLDETRLSLWLRLAAFAFGFDCANWNGLTGGMFGTGTYVPFWTTKLPQPYVTLMLITHKKDEDMELLKRPIGESEYGELWRTLMDTARIGESIAHTSALASPGLETGKFKFKDPEKLKDTLENHRKPAYNWAAMDAVIDSDDTKLEQLYQAIWAGMPKDRMTAILVRSLYVFGKQLKYDGVPFIAVLQTMLGSPCEPSTTSRPRQVAPSTSEVNDESPLRKRPCEDENVGGRKGNDGKRTRPSRRKKGKEDAE</sequence>
<name>A0A0L0DSJ5_THETB</name>
<feature type="region of interest" description="Disordered" evidence="1">
    <location>
        <begin position="144"/>
        <end position="166"/>
    </location>
</feature>
<evidence type="ECO:0000313" key="3">
    <source>
        <dbReference type="Proteomes" id="UP000054408"/>
    </source>
</evidence>
<feature type="compositionally biased region" description="Low complexity" evidence="1">
    <location>
        <begin position="144"/>
        <end position="164"/>
    </location>
</feature>
<gene>
    <name evidence="2" type="ORF">AMSG_10255</name>
</gene>
<dbReference type="AlphaFoldDB" id="A0A0L0DSJ5"/>
<feature type="compositionally biased region" description="Basic and acidic residues" evidence="1">
    <location>
        <begin position="613"/>
        <end position="635"/>
    </location>
</feature>
<protein>
    <submittedName>
        <fullName evidence="2">Uncharacterized protein</fullName>
    </submittedName>
</protein>
<evidence type="ECO:0000256" key="1">
    <source>
        <dbReference type="SAM" id="MobiDB-lite"/>
    </source>
</evidence>
<dbReference type="EMBL" id="GL349493">
    <property type="protein sequence ID" value="KNC55006.1"/>
    <property type="molecule type" value="Genomic_DNA"/>
</dbReference>
<feature type="compositionally biased region" description="Polar residues" evidence="1">
    <location>
        <begin position="592"/>
        <end position="608"/>
    </location>
</feature>
<reference evidence="2 3" key="1">
    <citation type="submission" date="2010-05" db="EMBL/GenBank/DDBJ databases">
        <title>The Genome Sequence of Thecamonas trahens ATCC 50062.</title>
        <authorList>
            <consortium name="The Broad Institute Genome Sequencing Platform"/>
            <person name="Russ C."/>
            <person name="Cuomo C."/>
            <person name="Shea T."/>
            <person name="Young S.K."/>
            <person name="Zeng Q."/>
            <person name="Koehrsen M."/>
            <person name="Haas B."/>
            <person name="Borodovsky M."/>
            <person name="Guigo R."/>
            <person name="Alvarado L."/>
            <person name="Berlin A."/>
            <person name="Bochicchio J."/>
            <person name="Borenstein D."/>
            <person name="Chapman S."/>
            <person name="Chen Z."/>
            <person name="Freedman E."/>
            <person name="Gellesch M."/>
            <person name="Goldberg J."/>
            <person name="Griggs A."/>
            <person name="Gujja S."/>
            <person name="Heilman E."/>
            <person name="Heiman D."/>
            <person name="Hepburn T."/>
            <person name="Howarth C."/>
            <person name="Jen D."/>
            <person name="Larson L."/>
            <person name="Mehta T."/>
            <person name="Park D."/>
            <person name="Pearson M."/>
            <person name="Roberts A."/>
            <person name="Saif S."/>
            <person name="Shenoy N."/>
            <person name="Sisk P."/>
            <person name="Stolte C."/>
            <person name="Sykes S."/>
            <person name="Thomson T."/>
            <person name="Walk T."/>
            <person name="White J."/>
            <person name="Yandava C."/>
            <person name="Burger G."/>
            <person name="Gray M.W."/>
            <person name="Holland P.W.H."/>
            <person name="King N."/>
            <person name="Lang F.B.F."/>
            <person name="Roger A.J."/>
            <person name="Ruiz-Trillo I."/>
            <person name="Lander E."/>
            <person name="Nusbaum C."/>
        </authorList>
    </citation>
    <scope>NUCLEOTIDE SEQUENCE [LARGE SCALE GENOMIC DNA]</scope>
    <source>
        <strain evidence="2 3">ATCC 50062</strain>
    </source>
</reference>
<dbReference type="GeneID" id="25568525"/>
<feature type="region of interest" description="Disordered" evidence="1">
    <location>
        <begin position="589"/>
        <end position="649"/>
    </location>
</feature>
<dbReference type="Proteomes" id="UP000054408">
    <property type="component" value="Unassembled WGS sequence"/>
</dbReference>
<organism evidence="2 3">
    <name type="scientific">Thecamonas trahens ATCC 50062</name>
    <dbReference type="NCBI Taxonomy" id="461836"/>
    <lineage>
        <taxon>Eukaryota</taxon>
        <taxon>Apusozoa</taxon>
        <taxon>Apusomonadida</taxon>
        <taxon>Apusomonadidae</taxon>
        <taxon>Thecamonas</taxon>
    </lineage>
</organism>
<dbReference type="RefSeq" id="XP_013753449.1">
    <property type="nucleotide sequence ID" value="XM_013897995.1"/>
</dbReference>
<evidence type="ECO:0000313" key="2">
    <source>
        <dbReference type="EMBL" id="KNC55006.1"/>
    </source>
</evidence>